<evidence type="ECO:0000313" key="3">
    <source>
        <dbReference type="Proteomes" id="UP000293568"/>
    </source>
</evidence>
<accession>A0A4P6FD56</accession>
<dbReference type="RefSeq" id="WP_129444348.1">
    <property type="nucleotide sequence ID" value="NZ_CP035492.1"/>
</dbReference>
<dbReference type="SUPFAM" id="SSF101898">
    <property type="entry name" value="NHL repeat"/>
    <property type="match status" value="1"/>
</dbReference>
<protein>
    <submittedName>
        <fullName evidence="2">DUF839 domain-containing protein</fullName>
    </submittedName>
</protein>
<dbReference type="InterPro" id="IPR008557">
    <property type="entry name" value="PhoX"/>
</dbReference>
<dbReference type="KEGG" id="pprt:ET464_12470"/>
<evidence type="ECO:0000256" key="1">
    <source>
        <dbReference type="SAM" id="Phobius"/>
    </source>
</evidence>
<keyword evidence="3" id="KW-1185">Reference proteome</keyword>
<dbReference type="NCBIfam" id="TIGR01409">
    <property type="entry name" value="TAT_signal_seq"/>
    <property type="match status" value="1"/>
</dbReference>
<keyword evidence="1" id="KW-1133">Transmembrane helix</keyword>
<dbReference type="PROSITE" id="PS51318">
    <property type="entry name" value="TAT"/>
    <property type="match status" value="1"/>
</dbReference>
<proteinExistence type="predicted"/>
<dbReference type="EMBL" id="CP035492">
    <property type="protein sequence ID" value="QAY68488.1"/>
    <property type="molecule type" value="Genomic_DNA"/>
</dbReference>
<dbReference type="AlphaFoldDB" id="A0A4P6FD56"/>
<keyword evidence="1" id="KW-0812">Transmembrane</keyword>
<dbReference type="InterPro" id="IPR006311">
    <property type="entry name" value="TAT_signal"/>
</dbReference>
<dbReference type="InterPro" id="IPR019546">
    <property type="entry name" value="TAT_signal_bac_arc"/>
</dbReference>
<sequence>MNPNKEVSRRSFLAMIGTGTAALAAASTGLTPLLETAEASAGKLLGLPAALPFPALQPQTANKLAVPAGYAFDSLASSGAGYIGYWAVPADSGQEELLWVSHPADAPQDERGISVLSVKRAPGRGAWSAVSQRRITATERVRLTGPASGSKALHSAAAVQGLWSNGSGGRTPWGTALAGEQAADAGAVKAGIAPSATGWIAEADPADSRFAVRKHTALGRFTRGDAVAAITRSKRVAVYMCSGLTLFKFVSSGQYDAARGKENAELLESGKLYAADLGRGSWIELTADAVRGKLSDPAFQMPAAASRLREDLLEDIREQADVLVYAQEAALVLGATVLEQAFGLALHPADQSLFIAQTGSAANGHGFGSVLRLAEKDSDAGAERFESDLAVSGSRLSGFSSPRSLAFDTEGRLWLATAIPQGHMHEGAYASFGNNALLVLAPSGASLGQAEAFAYAPVKGIFAAPAFGPGSTLFTSVQGTGVIAIRNS</sequence>
<organism evidence="2 3">
    <name type="scientific">Paenibacillus protaetiae</name>
    <dbReference type="NCBI Taxonomy" id="2509456"/>
    <lineage>
        <taxon>Bacteria</taxon>
        <taxon>Bacillati</taxon>
        <taxon>Bacillota</taxon>
        <taxon>Bacilli</taxon>
        <taxon>Bacillales</taxon>
        <taxon>Paenibacillaceae</taxon>
        <taxon>Paenibacillus</taxon>
    </lineage>
</organism>
<gene>
    <name evidence="2" type="ORF">ET464_12470</name>
</gene>
<dbReference type="PANTHER" id="PTHR35399">
    <property type="entry name" value="SLR8030 PROTEIN"/>
    <property type="match status" value="1"/>
</dbReference>
<dbReference type="Pfam" id="PF05787">
    <property type="entry name" value="PhoX"/>
    <property type="match status" value="1"/>
</dbReference>
<name>A0A4P6FD56_9BACL</name>
<reference evidence="2 3" key="1">
    <citation type="submission" date="2019-01" db="EMBL/GenBank/DDBJ databases">
        <title>Genome sequencing of strain FW100M-2.</title>
        <authorList>
            <person name="Heo J."/>
            <person name="Kim S.-J."/>
            <person name="Kim J.-S."/>
            <person name="Hong S.-B."/>
            <person name="Kwon S.-W."/>
        </authorList>
    </citation>
    <scope>NUCLEOTIDE SEQUENCE [LARGE SCALE GENOMIC DNA]</scope>
    <source>
        <strain evidence="2 3">FW100M-2</strain>
    </source>
</reference>
<dbReference type="Proteomes" id="UP000293568">
    <property type="component" value="Chromosome"/>
</dbReference>
<keyword evidence="1" id="KW-0472">Membrane</keyword>
<evidence type="ECO:0000313" key="2">
    <source>
        <dbReference type="EMBL" id="QAY68488.1"/>
    </source>
</evidence>
<feature type="transmembrane region" description="Helical" evidence="1">
    <location>
        <begin position="12"/>
        <end position="34"/>
    </location>
</feature>
<dbReference type="OrthoDB" id="9801383at2"/>
<dbReference type="PANTHER" id="PTHR35399:SF2">
    <property type="entry name" value="DUF839 DOMAIN-CONTAINING PROTEIN"/>
    <property type="match status" value="1"/>
</dbReference>